<name>A0ABV4K7F5_9BACT</name>
<dbReference type="EMBL" id="JBGLYH010000114">
    <property type="protein sequence ID" value="MEZ7198909.1"/>
    <property type="molecule type" value="Genomic_DNA"/>
</dbReference>
<comment type="caution">
    <text evidence="1">The sequence shown here is derived from an EMBL/GenBank/DDBJ whole genome shotgun (WGS) entry which is preliminary data.</text>
</comment>
<evidence type="ECO:0000313" key="1">
    <source>
        <dbReference type="EMBL" id="MEZ7198909.1"/>
    </source>
</evidence>
<dbReference type="RefSeq" id="WP_371388386.1">
    <property type="nucleotide sequence ID" value="NZ_JBGLYH010000114.1"/>
</dbReference>
<dbReference type="Proteomes" id="UP001568698">
    <property type="component" value="Unassembled WGS sequence"/>
</dbReference>
<evidence type="ECO:0000313" key="2">
    <source>
        <dbReference type="Proteomes" id="UP001568698"/>
    </source>
</evidence>
<accession>A0ABV4K7F5</accession>
<keyword evidence="2" id="KW-1185">Reference proteome</keyword>
<gene>
    <name evidence="1" type="ORF">AB6M95_19380</name>
</gene>
<protein>
    <submittedName>
        <fullName evidence="1">Uncharacterized protein</fullName>
    </submittedName>
</protein>
<proteinExistence type="predicted"/>
<reference evidence="1 2" key="1">
    <citation type="submission" date="2024-08" db="EMBL/GenBank/DDBJ databases">
        <title>Sulfate-reducing bacteria isolated from formation water of the oil field in Kazakhstan and description of Pseudodesulfovibrio sp.</title>
        <authorList>
            <person name="Bidzhieva S.K."/>
            <person name="Tourova T.P."/>
            <person name="Grouzdev D.S."/>
            <person name="Beletsky A.V."/>
            <person name="Sokolova D.S."/>
            <person name="Samigullina S.R."/>
            <person name="Poltaraus A.B."/>
            <person name="Avtukh A.N."/>
            <person name="Tereshina V.M."/>
            <person name="Zhaparov N.S."/>
            <person name="Mardanov A.V."/>
            <person name="Nazina T.N."/>
        </authorList>
    </citation>
    <scope>NUCLEOTIDE SEQUENCE [LARGE SCALE GENOMIC DNA]</scope>
    <source>
        <strain evidence="1 2">9FUS</strain>
    </source>
</reference>
<organism evidence="1 2">
    <name type="scientific">Pseudodesulfovibrio karagichevae</name>
    <dbReference type="NCBI Taxonomy" id="3239305"/>
    <lineage>
        <taxon>Bacteria</taxon>
        <taxon>Pseudomonadati</taxon>
        <taxon>Thermodesulfobacteriota</taxon>
        <taxon>Desulfovibrionia</taxon>
        <taxon>Desulfovibrionales</taxon>
        <taxon>Desulfovibrionaceae</taxon>
    </lineage>
</organism>
<sequence>MFTRKYHLTTFDTRDAAIAALKEFAPYREHLSTFSDHTWFEICLRPGTTLWLLLLSRQTESLLLEKESSVIHMLTYAFLDASTALASTVKQRNKMLHALECVQAHTMLPWKQGRVLMKRLGYEPKDERGHSSRWEKGVVANALGEKHRQPCERWKTDDCPDGIVEGDCDRCPRLYYS</sequence>